<evidence type="ECO:0000256" key="4">
    <source>
        <dbReference type="PROSITE-ProRule" id="PRU00176"/>
    </source>
</evidence>
<feature type="compositionally biased region" description="Polar residues" evidence="5">
    <location>
        <begin position="793"/>
        <end position="802"/>
    </location>
</feature>
<dbReference type="GO" id="GO:0003723">
    <property type="term" value="F:RNA binding"/>
    <property type="evidence" value="ECO:0000318"/>
    <property type="project" value="GO_Central"/>
</dbReference>
<dbReference type="InterPro" id="IPR000504">
    <property type="entry name" value="RRM_dom"/>
</dbReference>
<dbReference type="InterPro" id="IPR012921">
    <property type="entry name" value="SPOC_C"/>
</dbReference>
<accession>A0A0K9Q1Z7</accession>
<dbReference type="STRING" id="29655.A0A0K9Q1Z7"/>
<dbReference type="PANTHER" id="PTHR23189">
    <property type="entry name" value="RNA RECOGNITION MOTIF-CONTAINING"/>
    <property type="match status" value="1"/>
</dbReference>
<dbReference type="CDD" id="cd00590">
    <property type="entry name" value="RRM_SF"/>
    <property type="match status" value="2"/>
</dbReference>
<dbReference type="Pfam" id="PF00076">
    <property type="entry name" value="RRM_1"/>
    <property type="match status" value="3"/>
</dbReference>
<dbReference type="OMA" id="DINHIPR"/>
<dbReference type="GO" id="GO:0005634">
    <property type="term" value="C:nucleus"/>
    <property type="evidence" value="ECO:0007669"/>
    <property type="project" value="UniProtKB-SubCell"/>
</dbReference>
<dbReference type="OrthoDB" id="439808at2759"/>
<keyword evidence="2 4" id="KW-0694">RNA-binding</keyword>
<dbReference type="Proteomes" id="UP000036987">
    <property type="component" value="Unassembled WGS sequence"/>
</dbReference>
<feature type="region of interest" description="Disordered" evidence="5">
    <location>
        <begin position="818"/>
        <end position="845"/>
    </location>
</feature>
<dbReference type="InterPro" id="IPR012677">
    <property type="entry name" value="Nucleotide-bd_a/b_plait_sf"/>
</dbReference>
<proteinExistence type="predicted"/>
<dbReference type="EMBL" id="LFYR01000277">
    <property type="protein sequence ID" value="KMZ74552.1"/>
    <property type="molecule type" value="Genomic_DNA"/>
</dbReference>
<comment type="subcellular location">
    <subcellularLocation>
        <location evidence="1">Nucleus</location>
    </subcellularLocation>
</comment>
<dbReference type="InterPro" id="IPR035979">
    <property type="entry name" value="RBD_domain_sf"/>
</dbReference>
<evidence type="ECO:0000256" key="1">
    <source>
        <dbReference type="ARBA" id="ARBA00004123"/>
    </source>
</evidence>
<feature type="region of interest" description="Disordered" evidence="5">
    <location>
        <begin position="738"/>
        <end position="802"/>
    </location>
</feature>
<dbReference type="Pfam" id="PF07744">
    <property type="entry name" value="SPOC"/>
    <property type="match status" value="1"/>
</dbReference>
<protein>
    <submittedName>
        <fullName evidence="7">RNA binding</fullName>
    </submittedName>
</protein>
<feature type="compositionally biased region" description="Polar residues" evidence="5">
    <location>
        <begin position="738"/>
        <end position="766"/>
    </location>
</feature>
<feature type="region of interest" description="Disordered" evidence="5">
    <location>
        <begin position="196"/>
        <end position="225"/>
    </location>
</feature>
<sequence>MAPPLPKQLTVDRRRRQPLESIIPNDIDDSSGSLLVTPASSNLWVGNLSLDTTESELSALFAKYGALDRVTAYPSRNYAFVYFKHIEDARAAKETLQGALVRGNQIKIQYAKPAKSSKHLWIGRLSPSVTKREIEEAFSKFGEIAELKQLKDRNSAFIDYFKVEDAAEAMKNMNGKFLRGEQISVDYVRSLPSRRESSDYHDSYASSDQFRSFPETSQSGHKRPLMNVGRSELQTSILCIKFPPTFLIDEQQLHNALILFGEIEKIKTVLARNCSFVEFRSPKEALSAKEGLEGRLFNDPRIQIFFSSNELNPFMDDSPFFPGNRGPSVDMYCNEPPFVPGEAYAPNHLLGSNNFSDGRHPMGWRRPSPSGAGILPSPAILPPARSLHGSWDEFDGSELKRSRIDGVSFHSRRMGSQDRYMLPQPERDSYALHSPIRMRGSVASLPSHGDPCWRGLIAKGGTPVCHARCLPIGKGLEFPIPEVVNCSARTGLDMLAKHYAEANGFDVVFFLPDSEEDFASYTEFLRYLGGKNRAGVAKFDDGTTLFLVPPSDFLTRVLNVSGPERLYGVVLRMPPVIPLSPPPQYVDRQLPQVEDLTRLEYHRTPQEDSLAFNGGGRHLVPQDEESRLMPPTSLSYNGNINATPSVSVSLTPELIATLASLAPSVVKSSIIGTGQPLIASTRSPVIHDRDQAHYSSQQTAQVNAQAVSQLPQFSNYGNFGNSSEYPIQSVTELSQQSLGSTVTANSTNNPYSLQQGMPMDNANQQYHPDASYIPNNSYGMVQSANMNGRHHNSSVQQQSLPSISSAHVQNVPQAQVDNELPSQQQQQQNVQPNEITPEEVEKNKRYQSTLQFAASLLKQIQQKQPQEKKE</sequence>
<keyword evidence="8" id="KW-1185">Reference proteome</keyword>
<gene>
    <name evidence="7" type="ORF">ZOSMA_125G00150</name>
</gene>
<dbReference type="PROSITE" id="PS50102">
    <property type="entry name" value="RRM"/>
    <property type="match status" value="3"/>
</dbReference>
<feature type="domain" description="RRM" evidence="6">
    <location>
        <begin position="235"/>
        <end position="309"/>
    </location>
</feature>
<evidence type="ECO:0000313" key="7">
    <source>
        <dbReference type="EMBL" id="KMZ74552.1"/>
    </source>
</evidence>
<reference evidence="8" key="1">
    <citation type="journal article" date="2016" name="Nature">
        <title>The genome of the seagrass Zostera marina reveals angiosperm adaptation to the sea.</title>
        <authorList>
            <person name="Olsen J.L."/>
            <person name="Rouze P."/>
            <person name="Verhelst B."/>
            <person name="Lin Y.-C."/>
            <person name="Bayer T."/>
            <person name="Collen J."/>
            <person name="Dattolo E."/>
            <person name="De Paoli E."/>
            <person name="Dittami S."/>
            <person name="Maumus F."/>
            <person name="Michel G."/>
            <person name="Kersting A."/>
            <person name="Lauritano C."/>
            <person name="Lohaus R."/>
            <person name="Toepel M."/>
            <person name="Tonon T."/>
            <person name="Vanneste K."/>
            <person name="Amirebrahimi M."/>
            <person name="Brakel J."/>
            <person name="Bostroem C."/>
            <person name="Chovatia M."/>
            <person name="Grimwood J."/>
            <person name="Jenkins J.W."/>
            <person name="Jueterbock A."/>
            <person name="Mraz A."/>
            <person name="Stam W.T."/>
            <person name="Tice H."/>
            <person name="Bornberg-Bauer E."/>
            <person name="Green P.J."/>
            <person name="Pearson G.A."/>
            <person name="Procaccini G."/>
            <person name="Duarte C.M."/>
            <person name="Schmutz J."/>
            <person name="Reusch T.B.H."/>
            <person name="Van de Peer Y."/>
        </authorList>
    </citation>
    <scope>NUCLEOTIDE SEQUENCE [LARGE SCALE GENOMIC DNA]</scope>
    <source>
        <strain evidence="8">cv. Finnish</strain>
    </source>
</reference>
<dbReference type="SMART" id="SM00360">
    <property type="entry name" value="RRM"/>
    <property type="match status" value="3"/>
</dbReference>
<feature type="compositionally biased region" description="Polar residues" evidence="5">
    <location>
        <begin position="773"/>
        <end position="786"/>
    </location>
</feature>
<evidence type="ECO:0000313" key="8">
    <source>
        <dbReference type="Proteomes" id="UP000036987"/>
    </source>
</evidence>
<evidence type="ECO:0000256" key="5">
    <source>
        <dbReference type="SAM" id="MobiDB-lite"/>
    </source>
</evidence>
<dbReference type="FunFam" id="3.30.70.330:FF:000415">
    <property type="entry name" value="Flowering time control protein FPA"/>
    <property type="match status" value="1"/>
</dbReference>
<dbReference type="AlphaFoldDB" id="A0A0K9Q1Z7"/>
<keyword evidence="3" id="KW-0539">Nucleus</keyword>
<organism evidence="7 8">
    <name type="scientific">Zostera marina</name>
    <name type="common">Eelgrass</name>
    <dbReference type="NCBI Taxonomy" id="29655"/>
    <lineage>
        <taxon>Eukaryota</taxon>
        <taxon>Viridiplantae</taxon>
        <taxon>Streptophyta</taxon>
        <taxon>Embryophyta</taxon>
        <taxon>Tracheophyta</taxon>
        <taxon>Spermatophyta</taxon>
        <taxon>Magnoliopsida</taxon>
        <taxon>Liliopsida</taxon>
        <taxon>Zosteraceae</taxon>
        <taxon>Zostera</taxon>
    </lineage>
</organism>
<dbReference type="SUPFAM" id="SSF54928">
    <property type="entry name" value="RNA-binding domain, RBD"/>
    <property type="match status" value="3"/>
</dbReference>
<evidence type="ECO:0000256" key="3">
    <source>
        <dbReference type="ARBA" id="ARBA00023242"/>
    </source>
</evidence>
<evidence type="ECO:0000259" key="6">
    <source>
        <dbReference type="PROSITE" id="PS50102"/>
    </source>
</evidence>
<comment type="caution">
    <text evidence="7">The sequence shown here is derived from an EMBL/GenBank/DDBJ whole genome shotgun (WGS) entry which is preliminary data.</text>
</comment>
<feature type="domain" description="RRM" evidence="6">
    <location>
        <begin position="118"/>
        <end position="190"/>
    </location>
</feature>
<name>A0A0K9Q1Z7_ZOSMR</name>
<evidence type="ECO:0000256" key="2">
    <source>
        <dbReference type="ARBA" id="ARBA00022884"/>
    </source>
</evidence>
<dbReference type="Gene3D" id="3.30.70.330">
    <property type="match status" value="3"/>
</dbReference>
<feature type="domain" description="RRM" evidence="6">
    <location>
        <begin position="41"/>
        <end position="113"/>
    </location>
</feature>